<dbReference type="EMBL" id="ML743554">
    <property type="protein sequence ID" value="KAE8142579.1"/>
    <property type="molecule type" value="Genomic_DNA"/>
</dbReference>
<dbReference type="AlphaFoldDB" id="A0A5N6T8S7"/>
<evidence type="ECO:0000313" key="2">
    <source>
        <dbReference type="EMBL" id="KAE8142579.1"/>
    </source>
</evidence>
<evidence type="ECO:0000256" key="1">
    <source>
        <dbReference type="SAM" id="MobiDB-lite"/>
    </source>
</evidence>
<accession>A0A5N6T8S7</accession>
<feature type="region of interest" description="Disordered" evidence="1">
    <location>
        <begin position="1"/>
        <end position="36"/>
    </location>
</feature>
<keyword evidence="3" id="KW-1185">Reference proteome</keyword>
<protein>
    <submittedName>
        <fullName evidence="2">Uncharacterized protein</fullName>
    </submittedName>
</protein>
<reference evidence="2 3" key="1">
    <citation type="submission" date="2019-04" db="EMBL/GenBank/DDBJ databases">
        <title>Friends and foes A comparative genomics study of 23 Aspergillus species from section Flavi.</title>
        <authorList>
            <consortium name="DOE Joint Genome Institute"/>
            <person name="Kjaerbolling I."/>
            <person name="Vesth T."/>
            <person name="Frisvad J.C."/>
            <person name="Nybo J.L."/>
            <person name="Theobald S."/>
            <person name="Kildgaard S."/>
            <person name="Isbrandt T."/>
            <person name="Kuo A."/>
            <person name="Sato A."/>
            <person name="Lyhne E.K."/>
            <person name="Kogle M.E."/>
            <person name="Wiebenga A."/>
            <person name="Kun R.S."/>
            <person name="Lubbers R.J."/>
            <person name="Makela M.R."/>
            <person name="Barry K."/>
            <person name="Chovatia M."/>
            <person name="Clum A."/>
            <person name="Daum C."/>
            <person name="Haridas S."/>
            <person name="He G."/>
            <person name="LaButti K."/>
            <person name="Lipzen A."/>
            <person name="Mondo S."/>
            <person name="Riley R."/>
            <person name="Salamov A."/>
            <person name="Simmons B.A."/>
            <person name="Magnuson J.K."/>
            <person name="Henrissat B."/>
            <person name="Mortensen U.H."/>
            <person name="Larsen T.O."/>
            <person name="Devries R.P."/>
            <person name="Grigoriev I.V."/>
            <person name="Machida M."/>
            <person name="Baker S.E."/>
            <person name="Andersen M.R."/>
        </authorList>
    </citation>
    <scope>NUCLEOTIDE SEQUENCE [LARGE SCALE GENOMIC DNA]</scope>
    <source>
        <strain evidence="2 3">CBS 117625</strain>
    </source>
</reference>
<sequence>MVPGIEPSSHMCPPLTAPPRAVRHGHHRDNAPEHDAQCPTASLRYTTYHGLFVDLRTYNVQHPVIPAGTAKCEDNNNRVLTTIHRPRCSSDASERSLQHC</sequence>
<proteinExistence type="predicted"/>
<dbReference type="GeneID" id="43637520"/>
<organism evidence="2 3">
    <name type="scientific">Aspergillus pseudotamarii</name>
    <dbReference type="NCBI Taxonomy" id="132259"/>
    <lineage>
        <taxon>Eukaryota</taxon>
        <taxon>Fungi</taxon>
        <taxon>Dikarya</taxon>
        <taxon>Ascomycota</taxon>
        <taxon>Pezizomycotina</taxon>
        <taxon>Eurotiomycetes</taxon>
        <taxon>Eurotiomycetidae</taxon>
        <taxon>Eurotiales</taxon>
        <taxon>Aspergillaceae</taxon>
        <taxon>Aspergillus</taxon>
        <taxon>Aspergillus subgen. Circumdati</taxon>
    </lineage>
</organism>
<name>A0A5N6T8S7_ASPPS</name>
<evidence type="ECO:0000313" key="3">
    <source>
        <dbReference type="Proteomes" id="UP000325672"/>
    </source>
</evidence>
<gene>
    <name evidence="2" type="ORF">BDV38DRAFT_235170</name>
</gene>
<dbReference type="Proteomes" id="UP000325672">
    <property type="component" value="Unassembled WGS sequence"/>
</dbReference>
<dbReference type="RefSeq" id="XP_031918642.1">
    <property type="nucleotide sequence ID" value="XM_032053310.1"/>
</dbReference>